<dbReference type="Proteomes" id="UP000050761">
    <property type="component" value="Unassembled WGS sequence"/>
</dbReference>
<proteinExistence type="predicted"/>
<reference evidence="1 2" key="1">
    <citation type="submission" date="2018-11" db="EMBL/GenBank/DDBJ databases">
        <authorList>
            <consortium name="Pathogen Informatics"/>
        </authorList>
    </citation>
    <scope>NUCLEOTIDE SEQUENCE [LARGE SCALE GENOMIC DNA]</scope>
</reference>
<accession>A0A183GII9</accession>
<keyword evidence="2" id="KW-1185">Reference proteome</keyword>
<evidence type="ECO:0000313" key="1">
    <source>
        <dbReference type="EMBL" id="VDP32668.1"/>
    </source>
</evidence>
<organism evidence="2 3">
    <name type="scientific">Heligmosomoides polygyrus</name>
    <name type="common">Parasitic roundworm</name>
    <dbReference type="NCBI Taxonomy" id="6339"/>
    <lineage>
        <taxon>Eukaryota</taxon>
        <taxon>Metazoa</taxon>
        <taxon>Ecdysozoa</taxon>
        <taxon>Nematoda</taxon>
        <taxon>Chromadorea</taxon>
        <taxon>Rhabditida</taxon>
        <taxon>Rhabditina</taxon>
        <taxon>Rhabditomorpha</taxon>
        <taxon>Strongyloidea</taxon>
        <taxon>Heligmosomidae</taxon>
        <taxon>Heligmosomoides</taxon>
    </lineage>
</organism>
<dbReference type="PANTHER" id="PTHR46238">
    <property type="entry name" value="REVERSE TRANSCRIPTASE DOMAIN-CONTAINING PROTEIN"/>
    <property type="match status" value="1"/>
</dbReference>
<dbReference type="PANTHER" id="PTHR46238:SF8">
    <property type="entry name" value="ENDONUCLEASE_EXONUCLEASE_PHOSPHATASE DOMAIN-CONTAINING PROTEIN"/>
    <property type="match status" value="1"/>
</dbReference>
<accession>A0A3P8DFK3</accession>
<dbReference type="WBParaSite" id="HPBE_0002245101-mRNA-1">
    <property type="protein sequence ID" value="HPBE_0002245101-mRNA-1"/>
    <property type="gene ID" value="HPBE_0002245101"/>
</dbReference>
<protein>
    <submittedName>
        <fullName evidence="3">Reverse transcriptase</fullName>
    </submittedName>
</protein>
<sequence>MSSQDDPLRGQHALVAYNQGELEEKVQLWQRALADNGLRLNVKNTLRLNVKNTKMLKCKLYRAVVRPALLYGSECWALGKAQERQLHAAEMRMLKWACRWTRQDKVRNEDVRAVKAALIQLEMRKQRLRWYGHVLRRPENHPIRLALDFEAPGKRPRGAPRKRWKDVIKSDLAEIVARQMMP</sequence>
<dbReference type="OrthoDB" id="5837891at2759"/>
<evidence type="ECO:0000313" key="3">
    <source>
        <dbReference type="WBParaSite" id="HPBE_0002245101-mRNA-1"/>
    </source>
</evidence>
<dbReference type="AlphaFoldDB" id="A0A183GII9"/>
<dbReference type="EMBL" id="UZAH01034001">
    <property type="protein sequence ID" value="VDP32668.1"/>
    <property type="molecule type" value="Genomic_DNA"/>
</dbReference>
<evidence type="ECO:0000313" key="2">
    <source>
        <dbReference type="Proteomes" id="UP000050761"/>
    </source>
</evidence>
<reference evidence="3" key="2">
    <citation type="submission" date="2019-09" db="UniProtKB">
        <authorList>
            <consortium name="WormBaseParasite"/>
        </authorList>
    </citation>
    <scope>IDENTIFICATION</scope>
</reference>
<name>A0A183GII9_HELPZ</name>
<gene>
    <name evidence="1" type="ORF">HPBE_LOCUS22450</name>
</gene>